<feature type="chain" id="PRO_5005252863" evidence="1">
    <location>
        <begin position="21"/>
        <end position="102"/>
    </location>
</feature>
<sequence>MIKQTLTAFSLLALSTVAHATPELLAPTELEYGQFELVETVEITGNINDSLLILVDDSLKHKSSDFYVIEDITEDTSEETLTVTVNLYNLPDNELADDFQVS</sequence>
<proteinExistence type="predicted"/>
<dbReference type="OrthoDB" id="5817065at2"/>
<evidence type="ECO:0000313" key="3">
    <source>
        <dbReference type="Proteomes" id="UP000035909"/>
    </source>
</evidence>
<evidence type="ECO:0000313" key="2">
    <source>
        <dbReference type="EMBL" id="KLV10575.1"/>
    </source>
</evidence>
<keyword evidence="1" id="KW-0732">Signal</keyword>
<comment type="caution">
    <text evidence="2">The sequence shown here is derived from an EMBL/GenBank/DDBJ whole genome shotgun (WGS) entry which is preliminary data.</text>
</comment>
<name>A0A0J1HG32_9GAMM</name>
<organism evidence="2 3">
    <name type="scientific">Photobacterium ganghwense</name>
    <dbReference type="NCBI Taxonomy" id="320778"/>
    <lineage>
        <taxon>Bacteria</taxon>
        <taxon>Pseudomonadati</taxon>
        <taxon>Pseudomonadota</taxon>
        <taxon>Gammaproteobacteria</taxon>
        <taxon>Vibrionales</taxon>
        <taxon>Vibrionaceae</taxon>
        <taxon>Photobacterium</taxon>
    </lineage>
</organism>
<dbReference type="PATRIC" id="fig|320778.3.peg.1868"/>
<dbReference type="EMBL" id="LDOU01000006">
    <property type="protein sequence ID" value="KLV10575.1"/>
    <property type="molecule type" value="Genomic_DNA"/>
</dbReference>
<dbReference type="RefSeq" id="WP_047884740.1">
    <property type="nucleotide sequence ID" value="NZ_CP071326.1"/>
</dbReference>
<accession>A0A0J1HG32</accession>
<dbReference type="Proteomes" id="UP000035909">
    <property type="component" value="Unassembled WGS sequence"/>
</dbReference>
<keyword evidence="3" id="KW-1185">Reference proteome</keyword>
<feature type="signal peptide" evidence="1">
    <location>
        <begin position="1"/>
        <end position="20"/>
    </location>
</feature>
<gene>
    <name evidence="2" type="ORF">ABT57_08615</name>
</gene>
<reference evidence="2 3" key="1">
    <citation type="submission" date="2015-05" db="EMBL/GenBank/DDBJ databases">
        <title>Photobacterium galathea sp. nov.</title>
        <authorList>
            <person name="Machado H."/>
            <person name="Gram L."/>
        </authorList>
    </citation>
    <scope>NUCLEOTIDE SEQUENCE [LARGE SCALE GENOMIC DNA]</scope>
    <source>
        <strain evidence="2 3">DSM 22954</strain>
    </source>
</reference>
<dbReference type="AlphaFoldDB" id="A0A0J1HG32"/>
<protein>
    <submittedName>
        <fullName evidence="2">Uncharacterized protein</fullName>
    </submittedName>
</protein>
<evidence type="ECO:0000256" key="1">
    <source>
        <dbReference type="SAM" id="SignalP"/>
    </source>
</evidence>